<name>A0A9Y2B4Z0_9SPHN</name>
<gene>
    <name evidence="1" type="ORF">QQX03_11100</name>
</gene>
<accession>A0A9Y2B4Z0</accession>
<evidence type="ECO:0000313" key="2">
    <source>
        <dbReference type="Proteomes" id="UP001231445"/>
    </source>
</evidence>
<dbReference type="EMBL" id="CP127221">
    <property type="protein sequence ID" value="WIW95464.1"/>
    <property type="molecule type" value="Genomic_DNA"/>
</dbReference>
<keyword evidence="2" id="KW-1185">Reference proteome</keyword>
<reference evidence="1 2" key="1">
    <citation type="submission" date="2023-06" db="EMBL/GenBank/DDBJ databases">
        <title>Altererythrobacter rubellus NBRC 112769 genome.</title>
        <authorList>
            <person name="Zhang K."/>
        </authorList>
    </citation>
    <scope>NUCLEOTIDE SEQUENCE [LARGE SCALE GENOMIC DNA]</scope>
    <source>
        <strain evidence="1 2">NBRC 112769</strain>
    </source>
</reference>
<organism evidence="1 2">
    <name type="scientific">Altererythrobacter rubellus</name>
    <dbReference type="NCBI Taxonomy" id="2173831"/>
    <lineage>
        <taxon>Bacteria</taxon>
        <taxon>Pseudomonadati</taxon>
        <taxon>Pseudomonadota</taxon>
        <taxon>Alphaproteobacteria</taxon>
        <taxon>Sphingomonadales</taxon>
        <taxon>Erythrobacteraceae</taxon>
        <taxon>Altererythrobacter</taxon>
    </lineage>
</organism>
<dbReference type="RefSeq" id="WP_285975779.1">
    <property type="nucleotide sequence ID" value="NZ_CP127221.1"/>
</dbReference>
<proteinExistence type="predicted"/>
<sequence>MKLSNDMLFAHPVLAPYSDDYNDALFDCSFEVLLDDETVILQVELKLNCADLERLVDEGAAGTGFFLICPRTYYNSQIEMAPGKATLDYKAQNFFGTVMLQPVVWSKESRKGWTSSLLHEEYGHGVDLPEASILAVGEEQRFSVDRDQLKPFETIFALAESDEVPPGQFKVDTGEAKITIYACKETKASIEEMRGVGEAGRSVILNSIYLPAISEVLRQLGDGDGQLANQPWFRIFTAKCDAAGINPETCVPLEAAQQLLNSPFLKIDTVKEDLF</sequence>
<dbReference type="KEGG" id="arue:QQX03_11100"/>
<protein>
    <submittedName>
        <fullName evidence="1">Uncharacterized protein</fullName>
    </submittedName>
</protein>
<dbReference type="Proteomes" id="UP001231445">
    <property type="component" value="Chromosome"/>
</dbReference>
<evidence type="ECO:0000313" key="1">
    <source>
        <dbReference type="EMBL" id="WIW95464.1"/>
    </source>
</evidence>
<dbReference type="AlphaFoldDB" id="A0A9Y2B4Z0"/>